<protein>
    <submittedName>
        <fullName evidence="2">Uncharacterized protein</fullName>
    </submittedName>
</protein>
<evidence type="ECO:0000256" key="1">
    <source>
        <dbReference type="SAM" id="MobiDB-lite"/>
    </source>
</evidence>
<evidence type="ECO:0000313" key="2">
    <source>
        <dbReference type="EMBL" id="KAF2567353.1"/>
    </source>
</evidence>
<comment type="caution">
    <text evidence="2">The sequence shown here is derived from an EMBL/GenBank/DDBJ whole genome shotgun (WGS) entry which is preliminary data.</text>
</comment>
<dbReference type="AlphaFoldDB" id="A0A8S9ICU0"/>
<proteinExistence type="predicted"/>
<feature type="region of interest" description="Disordered" evidence="1">
    <location>
        <begin position="1"/>
        <end position="27"/>
    </location>
</feature>
<sequence>MSKITGKKNKQGRLHRNASTVTPSWSVDFRSGDDICSKDYGFGGGCGGFGGAMMNDDYLHSKISTSWSKKDQHKSEKHVMKRTNKGASTVTPSWSVDFRSGDDICSKDYGFGGGCGGFGGAMMNPNFPYKNIRGISEGRLSSFQDQHKLVKKGSAQVGEARDEKICRQSKQDDKLFKPIEGL</sequence>
<reference evidence="2" key="1">
    <citation type="submission" date="2019-12" db="EMBL/GenBank/DDBJ databases">
        <title>Genome sequencing and annotation of Brassica cretica.</title>
        <authorList>
            <person name="Studholme D.J."/>
            <person name="Sarris P.F."/>
        </authorList>
    </citation>
    <scope>NUCLEOTIDE SEQUENCE</scope>
    <source>
        <strain evidence="2">PFS-001/15</strain>
        <tissue evidence="2">Leaf</tissue>
    </source>
</reference>
<evidence type="ECO:0000313" key="3">
    <source>
        <dbReference type="Proteomes" id="UP000712281"/>
    </source>
</evidence>
<feature type="compositionally biased region" description="Basic residues" evidence="1">
    <location>
        <begin position="1"/>
        <end position="16"/>
    </location>
</feature>
<dbReference type="EMBL" id="QGKW02001911">
    <property type="protein sequence ID" value="KAF2567353.1"/>
    <property type="molecule type" value="Genomic_DNA"/>
</dbReference>
<gene>
    <name evidence="2" type="ORF">F2Q68_00027698</name>
</gene>
<name>A0A8S9ICU0_BRACR</name>
<accession>A0A8S9ICU0</accession>
<organism evidence="2 3">
    <name type="scientific">Brassica cretica</name>
    <name type="common">Mustard</name>
    <dbReference type="NCBI Taxonomy" id="69181"/>
    <lineage>
        <taxon>Eukaryota</taxon>
        <taxon>Viridiplantae</taxon>
        <taxon>Streptophyta</taxon>
        <taxon>Embryophyta</taxon>
        <taxon>Tracheophyta</taxon>
        <taxon>Spermatophyta</taxon>
        <taxon>Magnoliopsida</taxon>
        <taxon>eudicotyledons</taxon>
        <taxon>Gunneridae</taxon>
        <taxon>Pentapetalae</taxon>
        <taxon>rosids</taxon>
        <taxon>malvids</taxon>
        <taxon>Brassicales</taxon>
        <taxon>Brassicaceae</taxon>
        <taxon>Brassiceae</taxon>
        <taxon>Brassica</taxon>
    </lineage>
</organism>
<dbReference type="Proteomes" id="UP000712281">
    <property type="component" value="Unassembled WGS sequence"/>
</dbReference>